<feature type="transmembrane region" description="Helical" evidence="2">
    <location>
        <begin position="369"/>
        <end position="388"/>
    </location>
</feature>
<feature type="transmembrane region" description="Helical" evidence="2">
    <location>
        <begin position="551"/>
        <end position="576"/>
    </location>
</feature>
<feature type="compositionally biased region" description="Low complexity" evidence="1">
    <location>
        <begin position="670"/>
        <end position="689"/>
    </location>
</feature>
<evidence type="ECO:0000313" key="4">
    <source>
        <dbReference type="EMBL" id="GIH72278.1"/>
    </source>
</evidence>
<dbReference type="Pfam" id="PF01757">
    <property type="entry name" value="Acyl_transf_3"/>
    <property type="match status" value="1"/>
</dbReference>
<dbReference type="RefSeq" id="WP_204017940.1">
    <property type="nucleotide sequence ID" value="NZ_BOOG01000048.1"/>
</dbReference>
<evidence type="ECO:0000256" key="1">
    <source>
        <dbReference type="SAM" id="MobiDB-lite"/>
    </source>
</evidence>
<keyword evidence="2" id="KW-1133">Transmembrane helix</keyword>
<feature type="transmembrane region" description="Helical" evidence="2">
    <location>
        <begin position="431"/>
        <end position="447"/>
    </location>
</feature>
<feature type="compositionally biased region" description="Basic and acidic residues" evidence="1">
    <location>
        <begin position="308"/>
        <end position="320"/>
    </location>
</feature>
<dbReference type="PANTHER" id="PTHR37312">
    <property type="entry name" value="MEMBRANE-BOUND ACYLTRANSFERASE YKRP-RELATED"/>
    <property type="match status" value="1"/>
</dbReference>
<dbReference type="PANTHER" id="PTHR37312:SF1">
    <property type="entry name" value="MEMBRANE-BOUND ACYLTRANSFERASE YKRP-RELATED"/>
    <property type="match status" value="1"/>
</dbReference>
<dbReference type="EMBL" id="BOOG01000048">
    <property type="protein sequence ID" value="GIH72278.1"/>
    <property type="molecule type" value="Genomic_DNA"/>
</dbReference>
<feature type="region of interest" description="Disordered" evidence="1">
    <location>
        <begin position="665"/>
        <end position="696"/>
    </location>
</feature>
<reference evidence="4" key="1">
    <citation type="submission" date="2021-01" db="EMBL/GenBank/DDBJ databases">
        <title>Whole genome shotgun sequence of Sphaerimonospora thailandensis NBRC 107569.</title>
        <authorList>
            <person name="Komaki H."/>
            <person name="Tamura T."/>
        </authorList>
    </citation>
    <scope>NUCLEOTIDE SEQUENCE</scope>
    <source>
        <strain evidence="4">NBRC 107569</strain>
    </source>
</reference>
<evidence type="ECO:0000259" key="3">
    <source>
        <dbReference type="Pfam" id="PF01757"/>
    </source>
</evidence>
<dbReference type="AlphaFoldDB" id="A0A8J3RC45"/>
<feature type="transmembrane region" description="Helical" evidence="2">
    <location>
        <begin position="482"/>
        <end position="498"/>
    </location>
</feature>
<keyword evidence="2" id="KW-0472">Membrane</keyword>
<feature type="domain" description="Acyltransferase 3" evidence="3">
    <location>
        <begin position="337"/>
        <end position="637"/>
    </location>
</feature>
<feature type="transmembrane region" description="Helical" evidence="2">
    <location>
        <begin position="588"/>
        <end position="605"/>
    </location>
</feature>
<feature type="transmembrane region" description="Helical" evidence="2">
    <location>
        <begin position="510"/>
        <end position="531"/>
    </location>
</feature>
<feature type="region of interest" description="Disordered" evidence="1">
    <location>
        <begin position="1"/>
        <end position="334"/>
    </location>
</feature>
<protein>
    <recommendedName>
        <fullName evidence="3">Acyltransferase 3 domain-containing protein</fullName>
    </recommendedName>
</protein>
<feature type="compositionally biased region" description="Low complexity" evidence="1">
    <location>
        <begin position="52"/>
        <end position="92"/>
    </location>
</feature>
<feature type="compositionally biased region" description="Pro residues" evidence="1">
    <location>
        <begin position="154"/>
        <end position="164"/>
    </location>
</feature>
<feature type="transmembrane region" description="Helical" evidence="2">
    <location>
        <begin position="400"/>
        <end position="419"/>
    </location>
</feature>
<evidence type="ECO:0000313" key="5">
    <source>
        <dbReference type="Proteomes" id="UP000610966"/>
    </source>
</evidence>
<name>A0A8J3RC45_9ACTN</name>
<dbReference type="Proteomes" id="UP000610966">
    <property type="component" value="Unassembled WGS sequence"/>
</dbReference>
<keyword evidence="5" id="KW-1185">Reference proteome</keyword>
<dbReference type="GO" id="GO:0016747">
    <property type="term" value="F:acyltransferase activity, transferring groups other than amino-acyl groups"/>
    <property type="evidence" value="ECO:0007669"/>
    <property type="project" value="InterPro"/>
</dbReference>
<gene>
    <name evidence="4" type="ORF">Mth01_45310</name>
</gene>
<evidence type="ECO:0000256" key="2">
    <source>
        <dbReference type="SAM" id="Phobius"/>
    </source>
</evidence>
<dbReference type="InterPro" id="IPR052734">
    <property type="entry name" value="Nod_factor_acetyltransferase"/>
</dbReference>
<feature type="transmembrane region" description="Helical" evidence="2">
    <location>
        <begin position="617"/>
        <end position="639"/>
    </location>
</feature>
<sequence length="696" mass="76438">MSDIRHRPPVQVPQSGVTPDAEEEAPTGVISRITAEWPGPADDDDHARAKNAPGPSTSGSPSTSAPAATAASTPPATPGPLDASDNPDNPDNPARPDDPSGPDAAAWAQLDKEPLPVRRPRRRGVAGLGGMPDGSPASADFNYFSTSRDGHPDPATPSAPPAPFDRPEPYGDWDQGGPATEIQSSQFHAPQWPDLAGEAAPPPVQWDPWHRTSAGPPGHGDPAGRPGGPAGSGEDALAEEAPPPLPAWVPARTWDDGDDSGRPNATPEPHEPHGLQGFPRGPEADPFGGRQSARQGGFGFLHPPADQNRSRQTDHERQADPEPDPAPRPSRKRQRDPYLDNVKFLLIALVPLGHSLVPTLAAHSSRATYLFVYVFHMPLFVIISGYLSKNFWNSNAKTNKLVDTFLVPYVIVEVGYALLRTALGQKWSLTIMDPAWLNWYLLALLFWRLSTPVWKRMRYPVPIAVAIYLFAGFSNLSGDFSMDRFFGLMPFFVIGLVLKPEFFEFLQQRWVRVLSVIVLAVAAAVAIYLVKNYTVKLGPIYWKNSYHQLHLVWWKGMALRVALLAAALAMSAAVLSLVPRRETWFTDLGTRTLYCYLLHGVPVLIAKEMGWLSFPWLYGPLGVATIAFTTFALSIVLCLPITRTVFRYLLEPRLTWLYRRPRIQRPPAQPEQSQAQQSQAQQPHSQQAQTYAGQAR</sequence>
<feature type="transmembrane region" description="Helical" evidence="2">
    <location>
        <begin position="459"/>
        <end position="476"/>
    </location>
</feature>
<keyword evidence="2" id="KW-0812">Transmembrane</keyword>
<comment type="caution">
    <text evidence="4">The sequence shown here is derived from an EMBL/GenBank/DDBJ whole genome shotgun (WGS) entry which is preliminary data.</text>
</comment>
<organism evidence="4 5">
    <name type="scientific">Sphaerimonospora thailandensis</name>
    <dbReference type="NCBI Taxonomy" id="795644"/>
    <lineage>
        <taxon>Bacteria</taxon>
        <taxon>Bacillati</taxon>
        <taxon>Actinomycetota</taxon>
        <taxon>Actinomycetes</taxon>
        <taxon>Streptosporangiales</taxon>
        <taxon>Streptosporangiaceae</taxon>
        <taxon>Sphaerimonospora</taxon>
    </lineage>
</organism>
<proteinExistence type="predicted"/>
<dbReference type="InterPro" id="IPR002656">
    <property type="entry name" value="Acyl_transf_3_dom"/>
</dbReference>
<accession>A0A8J3RC45</accession>